<sequence>MKSVLTIYKRELTAFFTQPTAYAIIVIYLLLSMGLTFTFGGFFRIGDANLAYAHFYWNPWLFMLLAPAIGMGLWSDEQRTGTIELLGTLPTSTWSAILGKYLAAATVCLIAIALTFTLWISVNRLGDPDNLTIFSGYLGSFLVCCTFLAITMLVSAFTRDQVVCLIVSVAVCVFMVMIGFDAVIIEATKALPDSGVEALVAFGVWDHFNSLMRGAFRLQDFVWFATMIVASLLGTSAILTARRS</sequence>
<keyword evidence="2" id="KW-1003">Cell membrane</keyword>
<dbReference type="InterPro" id="IPR051449">
    <property type="entry name" value="ABC-2_transporter_component"/>
</dbReference>
<feature type="transmembrane region" description="Helical" evidence="6">
    <location>
        <begin position="134"/>
        <end position="155"/>
    </location>
</feature>
<dbReference type="GO" id="GO:0005886">
    <property type="term" value="C:plasma membrane"/>
    <property type="evidence" value="ECO:0007669"/>
    <property type="project" value="UniProtKB-SubCell"/>
</dbReference>
<evidence type="ECO:0000313" key="8">
    <source>
        <dbReference type="Proteomes" id="UP000644507"/>
    </source>
</evidence>
<dbReference type="EMBL" id="BMXI01000003">
    <property type="protein sequence ID" value="GHC45486.1"/>
    <property type="molecule type" value="Genomic_DNA"/>
</dbReference>
<accession>A0A918TFK1</accession>
<evidence type="ECO:0000256" key="3">
    <source>
        <dbReference type="ARBA" id="ARBA00022692"/>
    </source>
</evidence>
<evidence type="ECO:0008006" key="9">
    <source>
        <dbReference type="Google" id="ProtNLM"/>
    </source>
</evidence>
<evidence type="ECO:0000256" key="1">
    <source>
        <dbReference type="ARBA" id="ARBA00004651"/>
    </source>
</evidence>
<evidence type="ECO:0000313" key="7">
    <source>
        <dbReference type="EMBL" id="GHC45486.1"/>
    </source>
</evidence>
<proteinExistence type="predicted"/>
<dbReference type="Proteomes" id="UP000644507">
    <property type="component" value="Unassembled WGS sequence"/>
</dbReference>
<protein>
    <recommendedName>
        <fullName evidence="9">ABC transporter permease</fullName>
    </recommendedName>
</protein>
<evidence type="ECO:0000256" key="4">
    <source>
        <dbReference type="ARBA" id="ARBA00022989"/>
    </source>
</evidence>
<reference evidence="7" key="1">
    <citation type="journal article" date="2014" name="Int. J. Syst. Evol. Microbiol.">
        <title>Complete genome sequence of Corynebacterium casei LMG S-19264T (=DSM 44701T), isolated from a smear-ripened cheese.</title>
        <authorList>
            <consortium name="US DOE Joint Genome Institute (JGI-PGF)"/>
            <person name="Walter F."/>
            <person name="Albersmeier A."/>
            <person name="Kalinowski J."/>
            <person name="Ruckert C."/>
        </authorList>
    </citation>
    <scope>NUCLEOTIDE SEQUENCE</scope>
    <source>
        <strain evidence="7">KCTC 12988</strain>
    </source>
</reference>
<reference evidence="7" key="2">
    <citation type="submission" date="2020-09" db="EMBL/GenBank/DDBJ databases">
        <authorList>
            <person name="Sun Q."/>
            <person name="Kim S."/>
        </authorList>
    </citation>
    <scope>NUCLEOTIDE SEQUENCE</scope>
    <source>
        <strain evidence="7">KCTC 12988</strain>
    </source>
</reference>
<feature type="transmembrane region" description="Helical" evidence="6">
    <location>
        <begin position="221"/>
        <end position="241"/>
    </location>
</feature>
<keyword evidence="8" id="KW-1185">Reference proteome</keyword>
<keyword evidence="3 6" id="KW-0812">Transmembrane</keyword>
<evidence type="ECO:0000256" key="6">
    <source>
        <dbReference type="SAM" id="Phobius"/>
    </source>
</evidence>
<organism evidence="7 8">
    <name type="scientific">Roseibacillus persicicus</name>
    <dbReference type="NCBI Taxonomy" id="454148"/>
    <lineage>
        <taxon>Bacteria</taxon>
        <taxon>Pseudomonadati</taxon>
        <taxon>Verrucomicrobiota</taxon>
        <taxon>Verrucomicrobiia</taxon>
        <taxon>Verrucomicrobiales</taxon>
        <taxon>Verrucomicrobiaceae</taxon>
        <taxon>Roseibacillus</taxon>
    </lineage>
</organism>
<dbReference type="Pfam" id="PF12679">
    <property type="entry name" value="ABC2_membrane_2"/>
    <property type="match status" value="1"/>
</dbReference>
<keyword evidence="4 6" id="KW-1133">Transmembrane helix</keyword>
<dbReference type="PANTHER" id="PTHR30294:SF29">
    <property type="entry name" value="MULTIDRUG ABC TRANSPORTER PERMEASE YBHS-RELATED"/>
    <property type="match status" value="1"/>
</dbReference>
<name>A0A918TFK1_9BACT</name>
<gene>
    <name evidence="7" type="ORF">GCM10007100_08540</name>
</gene>
<keyword evidence="5 6" id="KW-0472">Membrane</keyword>
<feature type="transmembrane region" description="Helical" evidence="6">
    <location>
        <begin position="101"/>
        <end position="122"/>
    </location>
</feature>
<comment type="caution">
    <text evidence="7">The sequence shown here is derived from an EMBL/GenBank/DDBJ whole genome shotgun (WGS) entry which is preliminary data.</text>
</comment>
<feature type="transmembrane region" description="Helical" evidence="6">
    <location>
        <begin position="162"/>
        <end position="185"/>
    </location>
</feature>
<feature type="transmembrane region" description="Helical" evidence="6">
    <location>
        <begin position="21"/>
        <end position="43"/>
    </location>
</feature>
<dbReference type="GO" id="GO:0140359">
    <property type="term" value="F:ABC-type transporter activity"/>
    <property type="evidence" value="ECO:0007669"/>
    <property type="project" value="InterPro"/>
</dbReference>
<evidence type="ECO:0000256" key="2">
    <source>
        <dbReference type="ARBA" id="ARBA00022475"/>
    </source>
</evidence>
<feature type="transmembrane region" description="Helical" evidence="6">
    <location>
        <begin position="55"/>
        <end position="74"/>
    </location>
</feature>
<dbReference type="AlphaFoldDB" id="A0A918TFK1"/>
<dbReference type="RefSeq" id="WP_189567667.1">
    <property type="nucleotide sequence ID" value="NZ_BMXI01000003.1"/>
</dbReference>
<dbReference type="PANTHER" id="PTHR30294">
    <property type="entry name" value="MEMBRANE COMPONENT OF ABC TRANSPORTER YHHJ-RELATED"/>
    <property type="match status" value="1"/>
</dbReference>
<evidence type="ECO:0000256" key="5">
    <source>
        <dbReference type="ARBA" id="ARBA00023136"/>
    </source>
</evidence>
<comment type="subcellular location">
    <subcellularLocation>
        <location evidence="1">Cell membrane</location>
        <topology evidence="1">Multi-pass membrane protein</topology>
    </subcellularLocation>
</comment>